<dbReference type="Pfam" id="PF02311">
    <property type="entry name" value="AraC_binding"/>
    <property type="match status" value="1"/>
</dbReference>
<dbReference type="Proteomes" id="UP001198962">
    <property type="component" value="Unassembled WGS sequence"/>
</dbReference>
<evidence type="ECO:0000313" key="6">
    <source>
        <dbReference type="Proteomes" id="UP001198962"/>
    </source>
</evidence>
<dbReference type="PANTHER" id="PTHR43280">
    <property type="entry name" value="ARAC-FAMILY TRANSCRIPTIONAL REGULATOR"/>
    <property type="match status" value="1"/>
</dbReference>
<dbReference type="PROSITE" id="PS01124">
    <property type="entry name" value="HTH_ARAC_FAMILY_2"/>
    <property type="match status" value="1"/>
</dbReference>
<dbReference type="GO" id="GO:0043565">
    <property type="term" value="F:sequence-specific DNA binding"/>
    <property type="evidence" value="ECO:0007669"/>
    <property type="project" value="InterPro"/>
</dbReference>
<dbReference type="InterPro" id="IPR014710">
    <property type="entry name" value="RmlC-like_jellyroll"/>
</dbReference>
<dbReference type="SUPFAM" id="SSF46689">
    <property type="entry name" value="Homeodomain-like"/>
    <property type="match status" value="2"/>
</dbReference>
<evidence type="ECO:0000256" key="1">
    <source>
        <dbReference type="ARBA" id="ARBA00023015"/>
    </source>
</evidence>
<gene>
    <name evidence="5" type="ORF">LKD32_11460</name>
</gene>
<dbReference type="Pfam" id="PF12833">
    <property type="entry name" value="HTH_18"/>
    <property type="match status" value="1"/>
</dbReference>
<dbReference type="EMBL" id="JAJEPU010000037">
    <property type="protein sequence ID" value="MCC2165479.1"/>
    <property type="molecule type" value="Genomic_DNA"/>
</dbReference>
<dbReference type="SMART" id="SM00342">
    <property type="entry name" value="HTH_ARAC"/>
    <property type="match status" value="1"/>
</dbReference>
<keyword evidence="1" id="KW-0805">Transcription regulation</keyword>
<dbReference type="InterPro" id="IPR003313">
    <property type="entry name" value="AraC-bd"/>
</dbReference>
<dbReference type="Gene3D" id="1.10.10.60">
    <property type="entry name" value="Homeodomain-like"/>
    <property type="match status" value="2"/>
</dbReference>
<reference evidence="5" key="1">
    <citation type="submission" date="2021-10" db="EMBL/GenBank/DDBJ databases">
        <title>Anaerobic single-cell dispensing facilitates the cultivation of human gut bacteria.</title>
        <authorList>
            <person name="Afrizal A."/>
        </authorList>
    </citation>
    <scope>NUCLEOTIDE SEQUENCE</scope>
    <source>
        <strain evidence="5">CLA-AA-H274</strain>
    </source>
</reference>
<name>A0AAE3APP3_9FIRM</name>
<proteinExistence type="predicted"/>
<evidence type="ECO:0000256" key="2">
    <source>
        <dbReference type="ARBA" id="ARBA00023125"/>
    </source>
</evidence>
<evidence type="ECO:0000256" key="3">
    <source>
        <dbReference type="ARBA" id="ARBA00023163"/>
    </source>
</evidence>
<organism evidence="5 6">
    <name type="scientific">Brotaphodocola catenula</name>
    <dbReference type="NCBI Taxonomy" id="2885361"/>
    <lineage>
        <taxon>Bacteria</taxon>
        <taxon>Bacillati</taxon>
        <taxon>Bacillota</taxon>
        <taxon>Clostridia</taxon>
        <taxon>Lachnospirales</taxon>
        <taxon>Lachnospiraceae</taxon>
        <taxon>Brotaphodocola</taxon>
    </lineage>
</organism>
<dbReference type="InterPro" id="IPR037923">
    <property type="entry name" value="HTH-like"/>
</dbReference>
<dbReference type="AlphaFoldDB" id="A0AAE3APP3"/>
<comment type="caution">
    <text evidence="5">The sequence shown here is derived from an EMBL/GenBank/DDBJ whole genome shotgun (WGS) entry which is preliminary data.</text>
</comment>
<dbReference type="CDD" id="cd02208">
    <property type="entry name" value="cupin_RmlC-like"/>
    <property type="match status" value="1"/>
</dbReference>
<dbReference type="SUPFAM" id="SSF51215">
    <property type="entry name" value="Regulatory protein AraC"/>
    <property type="match status" value="1"/>
</dbReference>
<dbReference type="PANTHER" id="PTHR43280:SF2">
    <property type="entry name" value="HTH-TYPE TRANSCRIPTIONAL REGULATOR EXSA"/>
    <property type="match status" value="1"/>
</dbReference>
<keyword evidence="3" id="KW-0804">Transcription</keyword>
<feature type="domain" description="HTH araC/xylS-type" evidence="4">
    <location>
        <begin position="194"/>
        <end position="294"/>
    </location>
</feature>
<accession>A0AAE3APP3</accession>
<dbReference type="PRINTS" id="PR00032">
    <property type="entry name" value="HTHARAC"/>
</dbReference>
<dbReference type="Gene3D" id="2.60.120.10">
    <property type="entry name" value="Jelly Rolls"/>
    <property type="match status" value="1"/>
</dbReference>
<protein>
    <submittedName>
        <fullName evidence="5">AraC family transcriptional regulator</fullName>
    </submittedName>
</protein>
<dbReference type="InterPro" id="IPR009057">
    <property type="entry name" value="Homeodomain-like_sf"/>
</dbReference>
<sequence>MTLMTKEMEHQQNLQEIKQHGAVWFPFNIYPCTIPKDFPQVALHWQESMEIVFVKKGQGVVQAGSEAYHAQAGDIYIFAPGVLHALRQEKNETMEYENIIFDLELLGGAGDVCAERYLMPLQSGRFPLPVFLKEGMDGYEQAKGCLCEAEEANRTKEMGYELLIKGALFRFLGILVLHGGQIAIADTPDTRRLKQVLQLVAERFGGALHIEEVAELCGYSKSHFMRWFRKMTGQSFVTYLNEQRLSASASMLRSEDCTQTILAIAGKCGFENLSYFNRMFKRRYGMTPREYRGKILNTKNV</sequence>
<dbReference type="RefSeq" id="WP_308451772.1">
    <property type="nucleotide sequence ID" value="NZ_JAJEPU010000037.1"/>
</dbReference>
<dbReference type="InterPro" id="IPR018060">
    <property type="entry name" value="HTH_AraC"/>
</dbReference>
<evidence type="ECO:0000313" key="5">
    <source>
        <dbReference type="EMBL" id="MCC2165479.1"/>
    </source>
</evidence>
<keyword evidence="2" id="KW-0238">DNA-binding</keyword>
<evidence type="ECO:0000259" key="4">
    <source>
        <dbReference type="PROSITE" id="PS01124"/>
    </source>
</evidence>
<dbReference type="GO" id="GO:0003700">
    <property type="term" value="F:DNA-binding transcription factor activity"/>
    <property type="evidence" value="ECO:0007669"/>
    <property type="project" value="InterPro"/>
</dbReference>
<keyword evidence="6" id="KW-1185">Reference proteome</keyword>
<dbReference type="InterPro" id="IPR020449">
    <property type="entry name" value="Tscrpt_reg_AraC-type_HTH"/>
</dbReference>